<dbReference type="InterPro" id="IPR011047">
    <property type="entry name" value="Quinoprotein_ADH-like_sf"/>
</dbReference>
<dbReference type="PANTHER" id="PTHR19879:SF9">
    <property type="entry name" value="TRANSCRIPTION INITIATION FACTOR TFIID SUBUNIT 5"/>
    <property type="match status" value="1"/>
</dbReference>
<feature type="chain" id="PRO_5003225303" evidence="3">
    <location>
        <begin position="23"/>
        <end position="687"/>
    </location>
</feature>
<evidence type="ECO:0000256" key="2">
    <source>
        <dbReference type="SAM" id="MobiDB-lite"/>
    </source>
</evidence>
<dbReference type="KEGG" id="atm:ANT_21560"/>
<feature type="signal peptide" evidence="3">
    <location>
        <begin position="1"/>
        <end position="22"/>
    </location>
</feature>
<dbReference type="SMART" id="SM00320">
    <property type="entry name" value="WD40"/>
    <property type="match status" value="2"/>
</dbReference>
<evidence type="ECO:0000313" key="4">
    <source>
        <dbReference type="EMBL" id="BAJ64182.1"/>
    </source>
</evidence>
<name>E8MXV1_ANATU</name>
<feature type="repeat" description="WD" evidence="1">
    <location>
        <begin position="646"/>
        <end position="677"/>
    </location>
</feature>
<reference evidence="4 5" key="1">
    <citation type="submission" date="2010-12" db="EMBL/GenBank/DDBJ databases">
        <title>Whole genome sequence of Anaerolinea thermophila UNI-1.</title>
        <authorList>
            <person name="Narita-Yamada S."/>
            <person name="Kishi E."/>
            <person name="Watanabe Y."/>
            <person name="Takasaki K."/>
            <person name="Ankai A."/>
            <person name="Oguchi A."/>
            <person name="Fukui S."/>
            <person name="Takahashi M."/>
            <person name="Yashiro I."/>
            <person name="Hosoyama A."/>
            <person name="Sekiguchi Y."/>
            <person name="Hanada S."/>
            <person name="Fujita N."/>
        </authorList>
    </citation>
    <scope>NUCLEOTIDE SEQUENCE [LARGE SCALE GENOMIC DNA]</scope>
    <source>
        <strain evidence="5">DSM 14523 / JCM 11388 / NBRC 100420 / UNI-1</strain>
    </source>
</reference>
<feature type="region of interest" description="Disordered" evidence="2">
    <location>
        <begin position="31"/>
        <end position="79"/>
    </location>
</feature>
<dbReference type="SUPFAM" id="SSF50998">
    <property type="entry name" value="Quinoprotein alcohol dehydrogenase-like"/>
    <property type="match status" value="1"/>
</dbReference>
<keyword evidence="1" id="KW-0853">WD repeat</keyword>
<gene>
    <name evidence="4" type="ordered locus">ANT_21560</name>
</gene>
<dbReference type="PANTHER" id="PTHR19879">
    <property type="entry name" value="TRANSCRIPTION INITIATION FACTOR TFIID"/>
    <property type="match status" value="1"/>
</dbReference>
<dbReference type="Proteomes" id="UP000008922">
    <property type="component" value="Chromosome"/>
</dbReference>
<sequence>MSRIRLALIPLFLLIAAAGVFALRNASASVPEAPEALPTATPTATPAPTATTAPTATPTATVEPTATPTPTQTLISLPVTNGTPVPDLPYEVITAENVHRLREIARYGYPRLLDETPYRLTADGKTIVVGTTAGIEFYDALTQAKNGGFEVEFLRAFDMSPDGRFILTRAGDTLTVWRQDGQKVREFALEAGDAWALNAVALSPDGSLLAVQRPRGQVVEPDRVDVYRVEDGSLVDTVRGMGAQFSPDGKYLATVFDASVRLYPVAELGTGWEKRLPGETLPWCGEDTCGLVFSTDGTLAAVVRAARVDVYQVETRKLVRQVSGWEEARYKVPLVSFTKDNQLVLIVTANPDFGWKFGVTNPYASAILVNISSGEWISEVPAPEGFVYPSEKEILMFSWKPEGEMPYFDNPVFLIDNKDVKIAEGVGNELWTCGVDGCKKETLDTSVSLDENLTQYRIEKHENHWAVISPNGNQIVSFTSPTDEINVLIFNGNVAVVYFQQSLMSVFVKAFRTDGKQTVISGDYARIVCYRYPYLVFEVFFEKAIKVLNLEDWTVQKFNTNWTPVGMDNSKLFFANHDWQNPSVWVWDLSSKEKYSMPVQDWKIGRTGETSASSILLPYSELLFVDSSGFVFVFDLRTRKYLGEFIFSHPAPVEKFVVSDDGRLLMSFAYDGFIRVWAVVPEDAPVR</sequence>
<organism evidence="4 5">
    <name type="scientific">Anaerolinea thermophila (strain DSM 14523 / JCM 11388 / NBRC 100420 / UNI-1)</name>
    <dbReference type="NCBI Taxonomy" id="926569"/>
    <lineage>
        <taxon>Bacteria</taxon>
        <taxon>Bacillati</taxon>
        <taxon>Chloroflexota</taxon>
        <taxon>Anaerolineae</taxon>
        <taxon>Anaerolineales</taxon>
        <taxon>Anaerolineaceae</taxon>
        <taxon>Anaerolinea</taxon>
    </lineage>
</organism>
<dbReference type="HOGENOM" id="CLU_411994_0_0_0"/>
<protein>
    <submittedName>
        <fullName evidence="4">Uncharacterized protein</fullName>
    </submittedName>
</protein>
<accession>E8MXV1</accession>
<dbReference type="InParanoid" id="E8MXV1"/>
<dbReference type="eggNOG" id="COG5354">
    <property type="taxonomic scope" value="Bacteria"/>
</dbReference>
<dbReference type="Gene3D" id="2.130.10.10">
    <property type="entry name" value="YVTN repeat-like/Quinoprotein amine dehydrogenase"/>
    <property type="match status" value="2"/>
</dbReference>
<evidence type="ECO:0000256" key="1">
    <source>
        <dbReference type="PROSITE-ProRule" id="PRU00221"/>
    </source>
</evidence>
<dbReference type="EMBL" id="AP012029">
    <property type="protein sequence ID" value="BAJ64182.1"/>
    <property type="molecule type" value="Genomic_DNA"/>
</dbReference>
<evidence type="ECO:0000313" key="5">
    <source>
        <dbReference type="Proteomes" id="UP000008922"/>
    </source>
</evidence>
<dbReference type="AlphaFoldDB" id="E8MXV1"/>
<dbReference type="InterPro" id="IPR015943">
    <property type="entry name" value="WD40/YVTN_repeat-like_dom_sf"/>
</dbReference>
<dbReference type="InterPro" id="IPR001680">
    <property type="entry name" value="WD40_rpt"/>
</dbReference>
<proteinExistence type="predicted"/>
<dbReference type="PROSITE" id="PS50294">
    <property type="entry name" value="WD_REPEATS_REGION"/>
    <property type="match status" value="1"/>
</dbReference>
<evidence type="ECO:0000256" key="3">
    <source>
        <dbReference type="SAM" id="SignalP"/>
    </source>
</evidence>
<dbReference type="InterPro" id="IPR011044">
    <property type="entry name" value="Quino_amine_DH_bsu"/>
</dbReference>
<dbReference type="SUPFAM" id="SSF50969">
    <property type="entry name" value="YVTN repeat-like/Quinoprotein amine dehydrogenase"/>
    <property type="match status" value="1"/>
</dbReference>
<keyword evidence="5" id="KW-1185">Reference proteome</keyword>
<dbReference type="PROSITE" id="PS50082">
    <property type="entry name" value="WD_REPEATS_2"/>
    <property type="match status" value="1"/>
</dbReference>
<keyword evidence="3" id="KW-0732">Signal</keyword>
<dbReference type="RefSeq" id="WP_013560552.1">
    <property type="nucleotide sequence ID" value="NC_014960.1"/>
</dbReference>
<feature type="compositionally biased region" description="Low complexity" evidence="2">
    <location>
        <begin position="31"/>
        <end position="71"/>
    </location>
</feature>
<dbReference type="STRING" id="926569.ANT_21560"/>
<dbReference type="Pfam" id="PF00400">
    <property type="entry name" value="WD40"/>
    <property type="match status" value="1"/>
</dbReference>